<dbReference type="FunFam" id="3.30.70.1230:FF:000016">
    <property type="entry name" value="Adenylate/guanylate cyclase domain-containing protein"/>
    <property type="match status" value="1"/>
</dbReference>
<dbReference type="InterPro" id="IPR001054">
    <property type="entry name" value="A/G_cyclase"/>
</dbReference>
<feature type="transmembrane region" description="Helical" evidence="6">
    <location>
        <begin position="396"/>
        <end position="417"/>
    </location>
</feature>
<dbReference type="InterPro" id="IPR029787">
    <property type="entry name" value="Nucleotide_cyclase"/>
</dbReference>
<gene>
    <name evidence="8" type="ORF">MNBD_NITROSPINAE01-725</name>
</gene>
<dbReference type="GO" id="GO:0035556">
    <property type="term" value="P:intracellular signal transduction"/>
    <property type="evidence" value="ECO:0007669"/>
    <property type="project" value="InterPro"/>
</dbReference>
<dbReference type="InterPro" id="IPR007890">
    <property type="entry name" value="CHASE2"/>
</dbReference>
<protein>
    <submittedName>
        <fullName evidence="8">Adenylate cyclase</fullName>
        <ecNumber evidence="8">4.6.1.1</ecNumber>
    </submittedName>
</protein>
<dbReference type="CDD" id="cd07302">
    <property type="entry name" value="CHD"/>
    <property type="match status" value="1"/>
</dbReference>
<dbReference type="GO" id="GO:0030313">
    <property type="term" value="C:cell envelope"/>
    <property type="evidence" value="ECO:0007669"/>
    <property type="project" value="UniProtKB-SubCell"/>
</dbReference>
<dbReference type="PANTHER" id="PTHR43081">
    <property type="entry name" value="ADENYLATE CYCLASE, TERMINAL-DIFFERENTIATION SPECIFIC-RELATED"/>
    <property type="match status" value="1"/>
</dbReference>
<feature type="transmembrane region" description="Helical" evidence="6">
    <location>
        <begin position="423"/>
        <end position="447"/>
    </location>
</feature>
<dbReference type="Gene3D" id="3.30.70.1230">
    <property type="entry name" value="Nucleotide cyclase"/>
    <property type="match status" value="1"/>
</dbReference>
<dbReference type="AlphaFoldDB" id="A0A3B1CEI2"/>
<comment type="subcellular location">
    <subcellularLocation>
        <location evidence="1">Cell envelope</location>
    </subcellularLocation>
</comment>
<dbReference type="PANTHER" id="PTHR43081:SF1">
    <property type="entry name" value="ADENYLATE CYCLASE, TERMINAL-DIFFERENTIATION SPECIFIC"/>
    <property type="match status" value="1"/>
</dbReference>
<keyword evidence="3 6" id="KW-0812">Transmembrane</keyword>
<accession>A0A3B1CEI2</accession>
<dbReference type="EMBL" id="UOGC01000045">
    <property type="protein sequence ID" value="VAX17155.1"/>
    <property type="molecule type" value="Genomic_DNA"/>
</dbReference>
<dbReference type="GO" id="GO:0006171">
    <property type="term" value="P:cAMP biosynthetic process"/>
    <property type="evidence" value="ECO:0007669"/>
    <property type="project" value="TreeGrafter"/>
</dbReference>
<evidence type="ECO:0000259" key="7">
    <source>
        <dbReference type="PROSITE" id="PS50125"/>
    </source>
</evidence>
<evidence type="ECO:0000256" key="2">
    <source>
        <dbReference type="ARBA" id="ARBA00022475"/>
    </source>
</evidence>
<keyword evidence="8" id="KW-0456">Lyase</keyword>
<reference evidence="8" key="1">
    <citation type="submission" date="2018-06" db="EMBL/GenBank/DDBJ databases">
        <authorList>
            <person name="Zhirakovskaya E."/>
        </authorList>
    </citation>
    <scope>NUCLEOTIDE SEQUENCE</scope>
</reference>
<evidence type="ECO:0000256" key="4">
    <source>
        <dbReference type="ARBA" id="ARBA00022989"/>
    </source>
</evidence>
<dbReference type="InterPro" id="IPR050697">
    <property type="entry name" value="Adenylyl/Guanylyl_Cyclase_3/4"/>
</dbReference>
<evidence type="ECO:0000256" key="5">
    <source>
        <dbReference type="ARBA" id="ARBA00023136"/>
    </source>
</evidence>
<name>A0A3B1CEI2_9ZZZZ</name>
<sequence length="745" mass="83530">MTLKKIYLALMAFLLMVAFSPPRYVATFENLVYDQFIYYTAPNEPDPRIVIIGIDQKSLDQYGRWPWPRDVMADLVAKLSSFGVKVTVMDVVFSSKADTEVTELLENLDSEMGEKGIKESSPEFYGEFQKLKKSFARDEVLAQAMADAGNVVTGFVFHGKEEEEYSKERDERFLPIIKPFRIKLIQRSADNRTANISSDVYGVNPNIPIIQNAGATSGFMNAAPDADGVIRFHPIIKNYKGDIYPALALSAANLYLNAVGDTRVIFSGDTLSGVTVGDRLMPLNEFGFIFIRYLGADSTFTVISAADVINKPVADTAFMEKLKGKIAIIGATATQLYDLRSSPLGHTAGVEIQANGISNLLTGSAISKAGWQKIYDVVLVFIIGTFLYYILQRVSIFAGVLVFVAFFAGLLAFNLWMFASLSLWLNSVTPALTILLCYITITVYHYLEEQESRRYIKDAFGRYLSPNVITRLIENPDLLKLGGQRKIMTAFFSDVAGFTSISEQLNPTELVTLLNEYLSEMTNIILSLDGTVDKYEGDAIIAFWGAPMDIKNHAALCVEAAVKMQRKLVDMRADWRKRGQLELYVRMGINTGEMVVGNMGSKQRMDYTMMGDSVNLAARLEGVNKYYGTYTMISEFTHELVKDKFLCLELDSVRVEGKKKAIRLYEVIESKEKATDVQRKFVDGFLTSLSAFREREFEQAKTLFQNLEGEAPEKSTAIKLYLSRIDELIKTPPAPDWDHTYNMAK</sequence>
<evidence type="ECO:0000313" key="8">
    <source>
        <dbReference type="EMBL" id="VAX17155.1"/>
    </source>
</evidence>
<feature type="domain" description="Guanylate cyclase" evidence="7">
    <location>
        <begin position="489"/>
        <end position="621"/>
    </location>
</feature>
<keyword evidence="2" id="KW-1003">Cell membrane</keyword>
<evidence type="ECO:0000256" key="6">
    <source>
        <dbReference type="SAM" id="Phobius"/>
    </source>
</evidence>
<dbReference type="SMART" id="SM00044">
    <property type="entry name" value="CYCc"/>
    <property type="match status" value="1"/>
</dbReference>
<keyword evidence="5 6" id="KW-0472">Membrane</keyword>
<organism evidence="8">
    <name type="scientific">hydrothermal vent metagenome</name>
    <dbReference type="NCBI Taxonomy" id="652676"/>
    <lineage>
        <taxon>unclassified sequences</taxon>
        <taxon>metagenomes</taxon>
        <taxon>ecological metagenomes</taxon>
    </lineage>
</organism>
<evidence type="ECO:0000256" key="3">
    <source>
        <dbReference type="ARBA" id="ARBA00022692"/>
    </source>
</evidence>
<dbReference type="EC" id="4.6.1.1" evidence="8"/>
<proteinExistence type="predicted"/>
<evidence type="ECO:0000256" key="1">
    <source>
        <dbReference type="ARBA" id="ARBA00004196"/>
    </source>
</evidence>
<feature type="transmembrane region" description="Helical" evidence="6">
    <location>
        <begin position="374"/>
        <end position="391"/>
    </location>
</feature>
<dbReference type="Pfam" id="PF05226">
    <property type="entry name" value="CHASE2"/>
    <property type="match status" value="1"/>
</dbReference>
<dbReference type="SUPFAM" id="SSF55073">
    <property type="entry name" value="Nucleotide cyclase"/>
    <property type="match status" value="1"/>
</dbReference>
<dbReference type="SMART" id="SM01080">
    <property type="entry name" value="CHASE2"/>
    <property type="match status" value="1"/>
</dbReference>
<dbReference type="GO" id="GO:0004016">
    <property type="term" value="F:adenylate cyclase activity"/>
    <property type="evidence" value="ECO:0007669"/>
    <property type="project" value="UniProtKB-EC"/>
</dbReference>
<keyword evidence="4 6" id="KW-1133">Transmembrane helix</keyword>
<dbReference type="PROSITE" id="PS50125">
    <property type="entry name" value="GUANYLATE_CYCLASE_2"/>
    <property type="match status" value="1"/>
</dbReference>
<dbReference type="Pfam" id="PF00211">
    <property type="entry name" value="Guanylate_cyc"/>
    <property type="match status" value="1"/>
</dbReference>